<protein>
    <recommendedName>
        <fullName evidence="2">SLH domain-containing protein</fullName>
    </recommendedName>
</protein>
<feature type="chain" id="PRO_5021732699" description="SLH domain-containing protein" evidence="1">
    <location>
        <begin position="23"/>
        <end position="350"/>
    </location>
</feature>
<keyword evidence="1" id="KW-0732">Signal</keyword>
<gene>
    <name evidence="3" type="ORF">ADA01nite_22410</name>
</gene>
<feature type="domain" description="SLH" evidence="2">
    <location>
        <begin position="99"/>
        <end position="154"/>
    </location>
</feature>
<evidence type="ECO:0000313" key="4">
    <source>
        <dbReference type="Proteomes" id="UP000321157"/>
    </source>
</evidence>
<sequence length="350" mass="38621">MKVLKVIGALLLSLSLTTPVLGEEALPTEPIDYYFPMDIDGHWAQHELYDMVYADVVKGYDEKNGNVTLRPNNQISRAEFAALLVRALDLQPGGQSKSFSDVKANQWFYKEVSTAASLGIVSGMTETTFEPNAKIQRDQIASMLVRAFEKTVSFEGTAKAFKDVKNYWGKPYIDKASAAGMINGKSATEFKPVDRATRAEALKMLHSALHLEQSAPASDEELSNTFLNAERETLAALSEGDFDKASALNKQYYTGFDRALGDVAIDMLKDISAEGESIHMGLTGDIKVDITGKWDRFAELYVSNGTYEINVAGETDKETLEGPVFLKKEKDGKWRVYYSDTGSVADSLIE</sequence>
<name>A0A511V976_9BACL</name>
<accession>A0A511V976</accession>
<organism evidence="3 4">
    <name type="scientific">Aneurinibacillus danicus</name>
    <dbReference type="NCBI Taxonomy" id="267746"/>
    <lineage>
        <taxon>Bacteria</taxon>
        <taxon>Bacillati</taxon>
        <taxon>Bacillota</taxon>
        <taxon>Bacilli</taxon>
        <taxon>Bacillales</taxon>
        <taxon>Paenibacillaceae</taxon>
        <taxon>Aneurinibacillus group</taxon>
        <taxon>Aneurinibacillus</taxon>
    </lineage>
</organism>
<dbReference type="PROSITE" id="PS51272">
    <property type="entry name" value="SLH"/>
    <property type="match status" value="3"/>
</dbReference>
<dbReference type="Pfam" id="PF00395">
    <property type="entry name" value="SLH"/>
    <property type="match status" value="3"/>
</dbReference>
<dbReference type="EMBL" id="BJXX01000098">
    <property type="protein sequence ID" value="GEN34781.1"/>
    <property type="molecule type" value="Genomic_DNA"/>
</dbReference>
<dbReference type="InterPro" id="IPR001119">
    <property type="entry name" value="SLH_dom"/>
</dbReference>
<dbReference type="AlphaFoldDB" id="A0A511V976"/>
<dbReference type="RefSeq" id="WP_146810047.1">
    <property type="nucleotide sequence ID" value="NZ_BJXX01000098.1"/>
</dbReference>
<keyword evidence="4" id="KW-1185">Reference proteome</keyword>
<feature type="domain" description="SLH" evidence="2">
    <location>
        <begin position="31"/>
        <end position="98"/>
    </location>
</feature>
<evidence type="ECO:0000256" key="1">
    <source>
        <dbReference type="SAM" id="SignalP"/>
    </source>
</evidence>
<feature type="domain" description="SLH" evidence="2">
    <location>
        <begin position="156"/>
        <end position="219"/>
    </location>
</feature>
<dbReference type="PANTHER" id="PTHR43308:SF5">
    <property type="entry name" value="S-LAYER PROTEIN _ PEPTIDOGLYCAN ENDO-BETA-N-ACETYLGLUCOSAMINIDASE"/>
    <property type="match status" value="1"/>
</dbReference>
<proteinExistence type="predicted"/>
<evidence type="ECO:0000259" key="2">
    <source>
        <dbReference type="PROSITE" id="PS51272"/>
    </source>
</evidence>
<evidence type="ECO:0000313" key="3">
    <source>
        <dbReference type="EMBL" id="GEN34781.1"/>
    </source>
</evidence>
<dbReference type="OrthoDB" id="174569at2"/>
<feature type="signal peptide" evidence="1">
    <location>
        <begin position="1"/>
        <end position="22"/>
    </location>
</feature>
<reference evidence="3 4" key="1">
    <citation type="submission" date="2019-07" db="EMBL/GenBank/DDBJ databases">
        <title>Whole genome shotgun sequence of Aneurinibacillus danicus NBRC 102444.</title>
        <authorList>
            <person name="Hosoyama A."/>
            <person name="Uohara A."/>
            <person name="Ohji S."/>
            <person name="Ichikawa N."/>
        </authorList>
    </citation>
    <scope>NUCLEOTIDE SEQUENCE [LARGE SCALE GENOMIC DNA]</scope>
    <source>
        <strain evidence="3 4">NBRC 102444</strain>
    </source>
</reference>
<dbReference type="InterPro" id="IPR051465">
    <property type="entry name" value="Cell_Envelope_Struct_Comp"/>
</dbReference>
<dbReference type="PANTHER" id="PTHR43308">
    <property type="entry name" value="OUTER MEMBRANE PROTEIN ALPHA-RELATED"/>
    <property type="match status" value="1"/>
</dbReference>
<dbReference type="Proteomes" id="UP000321157">
    <property type="component" value="Unassembled WGS sequence"/>
</dbReference>
<comment type="caution">
    <text evidence="3">The sequence shown here is derived from an EMBL/GenBank/DDBJ whole genome shotgun (WGS) entry which is preliminary data.</text>
</comment>